<dbReference type="Proteomes" id="UP000319792">
    <property type="component" value="Unassembled WGS sequence"/>
</dbReference>
<dbReference type="InterPro" id="IPR029044">
    <property type="entry name" value="Nucleotide-diphossugar_trans"/>
</dbReference>
<dbReference type="GO" id="GO:0016740">
    <property type="term" value="F:transferase activity"/>
    <property type="evidence" value="ECO:0007669"/>
    <property type="project" value="UniProtKB-KW"/>
</dbReference>
<reference evidence="2 3" key="2">
    <citation type="submission" date="2019-08" db="EMBL/GenBank/DDBJ databases">
        <title>Tsukamurella conjunctivitidis sp. nov., Tsukamurella assacharolytica sp. nov. and Tsukamurella sputae sp. nov. isolated from patients with conjunctivitis, bacteraemia (lymphoma) and respiratory infection (sputum) in Hong Kong.</title>
        <authorList>
            <person name="Fok K.M.N."/>
            <person name="Fong J.Y.H."/>
        </authorList>
    </citation>
    <scope>NUCLEOTIDE SEQUENCE [LARGE SCALE GENOMIC DNA]</scope>
    <source>
        <strain evidence="2 3">HKU70</strain>
    </source>
</reference>
<comment type="caution">
    <text evidence="2">The sequence shown here is derived from an EMBL/GenBank/DDBJ whole genome shotgun (WGS) entry which is preliminary data.</text>
</comment>
<dbReference type="SUPFAM" id="SSF53448">
    <property type="entry name" value="Nucleotide-diphospho-sugar transferases"/>
    <property type="match status" value="1"/>
</dbReference>
<sequence>MTDEEGRTAPTISVLMPAYNPGRFLEAAIRSAVDQLGPHDELVVQDANSDDGSVAVFAAWAAADPRVRVVHEKDDGQSDALNRCLARARGQWCVWLNADDVLVGGALDAVRAAVSNRQELDLVVGANQILRAEGDVVDDYPGHELTRSHLVGKGCAAFSGSIAMRTEFLRQVGGFDARLNTMMDLELQLRMADAHPRQVVLDRVIGALRFHEVSKSANLWREFVSESHEVRMAHADTPTLKASALLCTGMHLAAVPIFRLRLSPAYRAVRKSVVRR</sequence>
<evidence type="ECO:0000313" key="2">
    <source>
        <dbReference type="EMBL" id="TWS25806.1"/>
    </source>
</evidence>
<organism evidence="2 3">
    <name type="scientific">Tsukamurella sputi</name>
    <dbReference type="NCBI Taxonomy" id="2591848"/>
    <lineage>
        <taxon>Bacteria</taxon>
        <taxon>Bacillati</taxon>
        <taxon>Actinomycetota</taxon>
        <taxon>Actinomycetes</taxon>
        <taxon>Mycobacteriales</taxon>
        <taxon>Tsukamurellaceae</taxon>
        <taxon>Tsukamurella</taxon>
    </lineage>
</organism>
<gene>
    <name evidence="2" type="ORF">FK268_00595</name>
</gene>
<dbReference type="PANTHER" id="PTHR43685">
    <property type="entry name" value="GLYCOSYLTRANSFERASE"/>
    <property type="match status" value="1"/>
</dbReference>
<dbReference type="AlphaFoldDB" id="A0A5C5RRV7"/>
<keyword evidence="3" id="KW-1185">Reference proteome</keyword>
<reference evidence="2 3" key="1">
    <citation type="submission" date="2019-06" db="EMBL/GenBank/DDBJ databases">
        <authorList>
            <person name="Teng J.L.L."/>
            <person name="Lee H.H."/>
            <person name="Lau S.K.P."/>
            <person name="Woo P.C.Y."/>
        </authorList>
    </citation>
    <scope>NUCLEOTIDE SEQUENCE [LARGE SCALE GENOMIC DNA]</scope>
    <source>
        <strain evidence="2 3">HKU70</strain>
    </source>
</reference>
<evidence type="ECO:0000259" key="1">
    <source>
        <dbReference type="Pfam" id="PF00535"/>
    </source>
</evidence>
<keyword evidence="2" id="KW-0808">Transferase</keyword>
<proteinExistence type="predicted"/>
<feature type="domain" description="Glycosyltransferase 2-like" evidence="1">
    <location>
        <begin position="13"/>
        <end position="107"/>
    </location>
</feature>
<dbReference type="PANTHER" id="PTHR43685:SF2">
    <property type="entry name" value="GLYCOSYLTRANSFERASE 2-LIKE DOMAIN-CONTAINING PROTEIN"/>
    <property type="match status" value="1"/>
</dbReference>
<evidence type="ECO:0000313" key="3">
    <source>
        <dbReference type="Proteomes" id="UP000319792"/>
    </source>
</evidence>
<dbReference type="Gene3D" id="3.90.550.10">
    <property type="entry name" value="Spore Coat Polysaccharide Biosynthesis Protein SpsA, Chain A"/>
    <property type="match status" value="1"/>
</dbReference>
<dbReference type="RefSeq" id="WP_146430165.1">
    <property type="nucleotide sequence ID" value="NZ_VIGV01000001.1"/>
</dbReference>
<dbReference type="EMBL" id="VIGV01000001">
    <property type="protein sequence ID" value="TWS25806.1"/>
    <property type="molecule type" value="Genomic_DNA"/>
</dbReference>
<accession>A0A5C5RRV7</accession>
<protein>
    <submittedName>
        <fullName evidence="2">Glycosyltransferase</fullName>
    </submittedName>
</protein>
<name>A0A5C5RRV7_9ACTN</name>
<dbReference type="InterPro" id="IPR050834">
    <property type="entry name" value="Glycosyltransf_2"/>
</dbReference>
<dbReference type="InterPro" id="IPR001173">
    <property type="entry name" value="Glyco_trans_2-like"/>
</dbReference>
<dbReference type="Pfam" id="PF00535">
    <property type="entry name" value="Glycos_transf_2"/>
    <property type="match status" value="1"/>
</dbReference>
<dbReference type="OrthoDB" id="9788101at2"/>